<dbReference type="PANTHER" id="PTHR33992:SF1">
    <property type="entry name" value="RIBONUCLEASE P PROTEIN COMPONENT"/>
    <property type="match status" value="1"/>
</dbReference>
<dbReference type="GO" id="GO:0030677">
    <property type="term" value="C:ribonuclease P complex"/>
    <property type="evidence" value="ECO:0007669"/>
    <property type="project" value="TreeGrafter"/>
</dbReference>
<dbReference type="SUPFAM" id="SSF54211">
    <property type="entry name" value="Ribosomal protein S5 domain 2-like"/>
    <property type="match status" value="1"/>
</dbReference>
<dbReference type="Gene3D" id="3.30.230.10">
    <property type="match status" value="1"/>
</dbReference>
<dbReference type="HAMAP" id="MF_00227">
    <property type="entry name" value="RNase_P"/>
    <property type="match status" value="1"/>
</dbReference>
<dbReference type="GO" id="GO:0001682">
    <property type="term" value="P:tRNA 5'-leader removal"/>
    <property type="evidence" value="ECO:0007669"/>
    <property type="project" value="UniProtKB-UniRule"/>
</dbReference>
<protein>
    <recommendedName>
        <fullName evidence="6 7">Ribonuclease P protein component</fullName>
        <shortName evidence="6">RNase P protein</shortName>
        <shortName evidence="6">RNaseP protein</shortName>
        <ecNumber evidence="6 7">3.1.26.5</ecNumber>
    </recommendedName>
    <alternativeName>
        <fullName evidence="6">Protein C5</fullName>
    </alternativeName>
</protein>
<comment type="function">
    <text evidence="6">RNaseP catalyzes the removal of the 5'-leader sequence from pre-tRNA to produce the mature 5'-terminus. It can also cleave other RNA substrates such as 4.5S RNA. The protein component plays an auxiliary but essential role in vivo by binding to the 5'-leader sequence and broadening the substrate specificity of the ribozyme.</text>
</comment>
<comment type="caution">
    <text evidence="8">The sequence shown here is derived from an EMBL/GenBank/DDBJ whole genome shotgun (WGS) entry which is preliminary data.</text>
</comment>
<dbReference type="GO" id="GO:0004526">
    <property type="term" value="F:ribonuclease P activity"/>
    <property type="evidence" value="ECO:0007669"/>
    <property type="project" value="UniProtKB-UniRule"/>
</dbReference>
<dbReference type="Pfam" id="PF00825">
    <property type="entry name" value="Ribonuclease_P"/>
    <property type="match status" value="1"/>
</dbReference>
<dbReference type="Proteomes" id="UP000177979">
    <property type="component" value="Unassembled WGS sequence"/>
</dbReference>
<sequence length="111" mass="12426">MLSKANRLSLKTDRFRIESEGGTLSSSFFTFLIAPRADISSPIRLTVLVSKKFLVKSSDRHQLKRRLTEILRLNLSKLPGGIDVILIPKRSLLGATTDQILADLIKILNTH</sequence>
<evidence type="ECO:0000256" key="7">
    <source>
        <dbReference type="NCBIfam" id="TIGR00188"/>
    </source>
</evidence>
<proteinExistence type="inferred from homology"/>
<dbReference type="InterPro" id="IPR014721">
    <property type="entry name" value="Ribsml_uS5_D2-typ_fold_subgr"/>
</dbReference>
<evidence type="ECO:0000313" key="9">
    <source>
        <dbReference type="Proteomes" id="UP000177979"/>
    </source>
</evidence>
<evidence type="ECO:0000313" key="8">
    <source>
        <dbReference type="EMBL" id="OGD71100.1"/>
    </source>
</evidence>
<organism evidence="8 9">
    <name type="scientific">Candidatus Collierbacteria bacterium RIFCSPHIGHO2_01_FULL_50_25</name>
    <dbReference type="NCBI Taxonomy" id="1817722"/>
    <lineage>
        <taxon>Bacteria</taxon>
        <taxon>Candidatus Collieribacteriota</taxon>
    </lineage>
</organism>
<comment type="similarity">
    <text evidence="6">Belongs to the RnpA family.</text>
</comment>
<dbReference type="AlphaFoldDB" id="A0A1F5EUQ5"/>
<evidence type="ECO:0000256" key="1">
    <source>
        <dbReference type="ARBA" id="ARBA00022694"/>
    </source>
</evidence>
<dbReference type="STRING" id="1817722.A2703_01525"/>
<evidence type="ECO:0000256" key="4">
    <source>
        <dbReference type="ARBA" id="ARBA00022801"/>
    </source>
</evidence>
<comment type="catalytic activity">
    <reaction evidence="6">
        <text>Endonucleolytic cleavage of RNA, removing 5'-extranucleotides from tRNA precursor.</text>
        <dbReference type="EC" id="3.1.26.5"/>
    </reaction>
</comment>
<comment type="subunit">
    <text evidence="6">Consists of a catalytic RNA component (M1 or rnpB) and a protein subunit.</text>
</comment>
<gene>
    <name evidence="6" type="primary">rnpA</name>
    <name evidence="8" type="ORF">A2703_01525</name>
</gene>
<evidence type="ECO:0000256" key="2">
    <source>
        <dbReference type="ARBA" id="ARBA00022722"/>
    </source>
</evidence>
<dbReference type="InterPro" id="IPR000100">
    <property type="entry name" value="RNase_P"/>
</dbReference>
<keyword evidence="5 6" id="KW-0694">RNA-binding</keyword>
<keyword evidence="4 6" id="KW-0378">Hydrolase</keyword>
<dbReference type="NCBIfam" id="TIGR00188">
    <property type="entry name" value="rnpA"/>
    <property type="match status" value="1"/>
</dbReference>
<dbReference type="GO" id="GO:0042781">
    <property type="term" value="F:3'-tRNA processing endoribonuclease activity"/>
    <property type="evidence" value="ECO:0007669"/>
    <property type="project" value="TreeGrafter"/>
</dbReference>
<accession>A0A1F5EUQ5</accession>
<keyword evidence="2 6" id="KW-0540">Nuclease</keyword>
<dbReference type="GO" id="GO:0000049">
    <property type="term" value="F:tRNA binding"/>
    <property type="evidence" value="ECO:0007669"/>
    <property type="project" value="UniProtKB-UniRule"/>
</dbReference>
<dbReference type="EMBL" id="MFAG01000041">
    <property type="protein sequence ID" value="OGD71100.1"/>
    <property type="molecule type" value="Genomic_DNA"/>
</dbReference>
<keyword evidence="3 6" id="KW-0255">Endonuclease</keyword>
<reference evidence="8 9" key="1">
    <citation type="journal article" date="2016" name="Nat. Commun.">
        <title>Thousands of microbial genomes shed light on interconnected biogeochemical processes in an aquifer system.</title>
        <authorList>
            <person name="Anantharaman K."/>
            <person name="Brown C.T."/>
            <person name="Hug L.A."/>
            <person name="Sharon I."/>
            <person name="Castelle C.J."/>
            <person name="Probst A.J."/>
            <person name="Thomas B.C."/>
            <person name="Singh A."/>
            <person name="Wilkins M.J."/>
            <person name="Karaoz U."/>
            <person name="Brodie E.L."/>
            <person name="Williams K.H."/>
            <person name="Hubbard S.S."/>
            <person name="Banfield J.F."/>
        </authorList>
    </citation>
    <scope>NUCLEOTIDE SEQUENCE [LARGE SCALE GENOMIC DNA]</scope>
</reference>
<keyword evidence="1 6" id="KW-0819">tRNA processing</keyword>
<name>A0A1F5EUQ5_9BACT</name>
<dbReference type="InterPro" id="IPR020568">
    <property type="entry name" value="Ribosomal_Su5_D2-typ_SF"/>
</dbReference>
<evidence type="ECO:0000256" key="5">
    <source>
        <dbReference type="ARBA" id="ARBA00022884"/>
    </source>
</evidence>
<dbReference type="PANTHER" id="PTHR33992">
    <property type="entry name" value="RIBONUCLEASE P PROTEIN COMPONENT"/>
    <property type="match status" value="1"/>
</dbReference>
<evidence type="ECO:0000256" key="6">
    <source>
        <dbReference type="HAMAP-Rule" id="MF_00227"/>
    </source>
</evidence>
<evidence type="ECO:0000256" key="3">
    <source>
        <dbReference type="ARBA" id="ARBA00022759"/>
    </source>
</evidence>
<dbReference type="EC" id="3.1.26.5" evidence="6 7"/>